<keyword evidence="1" id="KW-1133">Transmembrane helix</keyword>
<evidence type="ECO:0000313" key="3">
    <source>
        <dbReference type="Proteomes" id="UP000054630"/>
    </source>
</evidence>
<sequence>MADEMYNFISYSILINNWMSVYSVAVACCNILHLLFHSYTVHMKQPVNHKWRKANDGGKIKFSLDRLVVAHPRFQVDKLSFTILLTAYSLCLLLTENVSAQARYLKPVLGKLFRLKFPTKRCTLLYKLEYINPK</sequence>
<organism evidence="2 3">
    <name type="scientific">Trichinella nelsoni</name>
    <dbReference type="NCBI Taxonomy" id="6336"/>
    <lineage>
        <taxon>Eukaryota</taxon>
        <taxon>Metazoa</taxon>
        <taxon>Ecdysozoa</taxon>
        <taxon>Nematoda</taxon>
        <taxon>Enoplea</taxon>
        <taxon>Dorylaimia</taxon>
        <taxon>Trichinellida</taxon>
        <taxon>Trichinellidae</taxon>
        <taxon>Trichinella</taxon>
    </lineage>
</organism>
<evidence type="ECO:0000256" key="1">
    <source>
        <dbReference type="SAM" id="Phobius"/>
    </source>
</evidence>
<keyword evidence="1" id="KW-0812">Transmembrane</keyword>
<accession>A0A0V0RMB3</accession>
<dbReference type="EMBL" id="JYDL01000130">
    <property type="protein sequence ID" value="KRX15466.1"/>
    <property type="molecule type" value="Genomic_DNA"/>
</dbReference>
<keyword evidence="3" id="KW-1185">Reference proteome</keyword>
<keyword evidence="1" id="KW-0472">Membrane</keyword>
<reference evidence="2 3" key="1">
    <citation type="submission" date="2015-01" db="EMBL/GenBank/DDBJ databases">
        <title>Evolution of Trichinella species and genotypes.</title>
        <authorList>
            <person name="Korhonen P.K."/>
            <person name="Edoardo P."/>
            <person name="Giuseppe L.R."/>
            <person name="Gasser R.B."/>
        </authorList>
    </citation>
    <scope>NUCLEOTIDE SEQUENCE [LARGE SCALE GENOMIC DNA]</scope>
    <source>
        <strain evidence="2">ISS37</strain>
    </source>
</reference>
<comment type="caution">
    <text evidence="2">The sequence shown here is derived from an EMBL/GenBank/DDBJ whole genome shotgun (WGS) entry which is preliminary data.</text>
</comment>
<protein>
    <submittedName>
        <fullName evidence="2">Uncharacterized protein</fullName>
    </submittedName>
</protein>
<proteinExistence type="predicted"/>
<dbReference type="AlphaFoldDB" id="A0A0V0RMB3"/>
<name>A0A0V0RMB3_9BILA</name>
<evidence type="ECO:0000313" key="2">
    <source>
        <dbReference type="EMBL" id="KRX15466.1"/>
    </source>
</evidence>
<dbReference type="Proteomes" id="UP000054630">
    <property type="component" value="Unassembled WGS sequence"/>
</dbReference>
<gene>
    <name evidence="2" type="ORF">T07_11339</name>
</gene>
<feature type="transmembrane region" description="Helical" evidence="1">
    <location>
        <begin position="20"/>
        <end position="42"/>
    </location>
</feature>